<dbReference type="InterPro" id="IPR019325">
    <property type="entry name" value="NEDD4/Bsd2"/>
</dbReference>
<comment type="subcellular location">
    <subcellularLocation>
        <location evidence="1">Membrane</location>
        <topology evidence="1">Multi-pass membrane protein</topology>
    </subcellularLocation>
</comment>
<reference evidence="7" key="1">
    <citation type="journal article" date="2013" name="Genome Biol. Evol.">
        <title>Punctuated emergences of genetic and phenotypic innovations in eumetazoan, bilaterian, euteleostome, and hominidae ancestors.</title>
        <authorList>
            <person name="Wenger Y."/>
            <person name="Galliot B."/>
        </authorList>
    </citation>
    <scope>NUCLEOTIDE SEQUENCE</scope>
    <source>
        <tissue evidence="7">Whole animals</tissue>
    </source>
</reference>
<dbReference type="GO" id="GO:0005794">
    <property type="term" value="C:Golgi apparatus"/>
    <property type="evidence" value="ECO:0007669"/>
    <property type="project" value="TreeGrafter"/>
</dbReference>
<feature type="transmembrane region" description="Helical" evidence="6">
    <location>
        <begin position="169"/>
        <end position="190"/>
    </location>
</feature>
<dbReference type="GO" id="GO:0050699">
    <property type="term" value="F:WW domain binding"/>
    <property type="evidence" value="ECO:0007669"/>
    <property type="project" value="TreeGrafter"/>
</dbReference>
<keyword evidence="4 6" id="KW-0472">Membrane</keyword>
<evidence type="ECO:0000256" key="1">
    <source>
        <dbReference type="ARBA" id="ARBA00004141"/>
    </source>
</evidence>
<dbReference type="PANTHER" id="PTHR13396:SF5">
    <property type="entry name" value="NEDD4 FAMILY INTERACTING PROTEIN"/>
    <property type="match status" value="1"/>
</dbReference>
<evidence type="ECO:0000256" key="3">
    <source>
        <dbReference type="ARBA" id="ARBA00022989"/>
    </source>
</evidence>
<organism evidence="7">
    <name type="scientific">Hydra vulgaris</name>
    <name type="common">Hydra</name>
    <name type="synonym">Hydra attenuata</name>
    <dbReference type="NCBI Taxonomy" id="6087"/>
    <lineage>
        <taxon>Eukaryota</taxon>
        <taxon>Metazoa</taxon>
        <taxon>Cnidaria</taxon>
        <taxon>Hydrozoa</taxon>
        <taxon>Hydroidolina</taxon>
        <taxon>Anthoathecata</taxon>
        <taxon>Aplanulata</taxon>
        <taxon>Hydridae</taxon>
        <taxon>Hydra</taxon>
    </lineage>
</organism>
<evidence type="ECO:0000313" key="7">
    <source>
        <dbReference type="EMBL" id="CDG67687.1"/>
    </source>
</evidence>
<evidence type="ECO:0000256" key="4">
    <source>
        <dbReference type="ARBA" id="ARBA00023136"/>
    </source>
</evidence>
<dbReference type="GO" id="GO:0006511">
    <property type="term" value="P:ubiquitin-dependent protein catabolic process"/>
    <property type="evidence" value="ECO:0007669"/>
    <property type="project" value="TreeGrafter"/>
</dbReference>
<dbReference type="EMBL" id="HAAD01001455">
    <property type="protein sequence ID" value="CDG67687.1"/>
    <property type="molecule type" value="mRNA"/>
</dbReference>
<dbReference type="GO" id="GO:0005783">
    <property type="term" value="C:endoplasmic reticulum"/>
    <property type="evidence" value="ECO:0007669"/>
    <property type="project" value="TreeGrafter"/>
</dbReference>
<dbReference type="GO" id="GO:0048471">
    <property type="term" value="C:perinuclear region of cytoplasm"/>
    <property type="evidence" value="ECO:0007669"/>
    <property type="project" value="TreeGrafter"/>
</dbReference>
<dbReference type="OrthoDB" id="10003116at2759"/>
<dbReference type="GO" id="GO:0016020">
    <property type="term" value="C:membrane"/>
    <property type="evidence" value="ECO:0007669"/>
    <property type="project" value="UniProtKB-SubCell"/>
</dbReference>
<dbReference type="GO" id="GO:0030001">
    <property type="term" value="P:metal ion transport"/>
    <property type="evidence" value="ECO:0007669"/>
    <property type="project" value="InterPro"/>
</dbReference>
<keyword evidence="2 6" id="KW-0812">Transmembrane</keyword>
<evidence type="ECO:0000256" key="6">
    <source>
        <dbReference type="SAM" id="Phobius"/>
    </source>
</evidence>
<keyword evidence="3 6" id="KW-1133">Transmembrane helix</keyword>
<feature type="transmembrane region" description="Helical" evidence="6">
    <location>
        <begin position="137"/>
        <end position="157"/>
    </location>
</feature>
<sequence length="212" mass="24243">EGININEMDVSQRNTSVVSHPVSSPMNSSTLPSQSPPPYQSPNENESFREDPINDSPPMYTDVVKLPSYNESENTSNGETHENPSVFLYWLRNSSDDDDVVVGSDLGFVLCFLLAFVFNWIGFLAGYCFSNSLSAQYGAVSGFGLSLVKWAFIVKHTEWSKEYFDDSPWLMYLFVLCGWLIFLRGMFSYAQLKRHVYSRLDDSENPRRRLFH</sequence>
<feature type="compositionally biased region" description="Polar residues" evidence="5">
    <location>
        <begin position="9"/>
        <end position="27"/>
    </location>
</feature>
<dbReference type="AlphaFoldDB" id="T2M6W5"/>
<dbReference type="PANTHER" id="PTHR13396">
    <property type="entry name" value="NEDD4 FAMILY INTERACTING PROTEIN 1/2"/>
    <property type="match status" value="1"/>
</dbReference>
<evidence type="ECO:0000256" key="2">
    <source>
        <dbReference type="ARBA" id="ARBA00022692"/>
    </source>
</evidence>
<dbReference type="GO" id="GO:0031398">
    <property type="term" value="P:positive regulation of protein ubiquitination"/>
    <property type="evidence" value="ECO:0007669"/>
    <property type="project" value="TreeGrafter"/>
</dbReference>
<protein>
    <submittedName>
        <fullName evidence="7">NEDD4 family-interacting protein 1</fullName>
    </submittedName>
</protein>
<feature type="transmembrane region" description="Helical" evidence="6">
    <location>
        <begin position="106"/>
        <end position="130"/>
    </location>
</feature>
<gene>
    <name evidence="7" type="primary">NDFIP1</name>
</gene>
<accession>T2M6W5</accession>
<dbReference type="CDD" id="cd22212">
    <property type="entry name" value="NDFIP-like"/>
    <property type="match status" value="1"/>
</dbReference>
<dbReference type="Pfam" id="PF10176">
    <property type="entry name" value="NEDD4_Bsd2"/>
    <property type="match status" value="2"/>
</dbReference>
<dbReference type="GO" id="GO:0007034">
    <property type="term" value="P:vacuolar transport"/>
    <property type="evidence" value="ECO:0007669"/>
    <property type="project" value="InterPro"/>
</dbReference>
<evidence type="ECO:0000256" key="5">
    <source>
        <dbReference type="SAM" id="MobiDB-lite"/>
    </source>
</evidence>
<proteinExistence type="evidence at transcript level"/>
<feature type="region of interest" description="Disordered" evidence="5">
    <location>
        <begin position="1"/>
        <end position="56"/>
    </location>
</feature>
<feature type="non-terminal residue" evidence="7">
    <location>
        <position position="1"/>
    </location>
</feature>
<name>T2M6W5_HYDVU</name>